<sequence length="148" mass="17115">MIVIGTTRFSDQTWEENKKWRESNKAGGCAYGLPCKIPVNISKRAKILVIEMNNTHNKVMGVGLVNNAGKRGIYRIYSDHYYNRYIYEGEKRVDREKMVEGEKMVELEKLLFKGKGHMKRGRGITRVSLKKLKKGGLDKYLRGLFDKV</sequence>
<reference evidence="1" key="1">
    <citation type="submission" date="2018-05" db="EMBL/GenBank/DDBJ databases">
        <authorList>
            <person name="Lanie J.A."/>
            <person name="Ng W.-L."/>
            <person name="Kazmierczak K.M."/>
            <person name="Andrzejewski T.M."/>
            <person name="Davidsen T.M."/>
            <person name="Wayne K.J."/>
            <person name="Tettelin H."/>
            <person name="Glass J.I."/>
            <person name="Rusch D."/>
            <person name="Podicherti R."/>
            <person name="Tsui H.-C.T."/>
            <person name="Winkler M.E."/>
        </authorList>
    </citation>
    <scope>NUCLEOTIDE SEQUENCE</scope>
</reference>
<accession>A0A382QUF6</accession>
<dbReference type="EMBL" id="UINC01116309">
    <property type="protein sequence ID" value="SVC87961.1"/>
    <property type="molecule type" value="Genomic_DNA"/>
</dbReference>
<organism evidence="1">
    <name type="scientific">marine metagenome</name>
    <dbReference type="NCBI Taxonomy" id="408172"/>
    <lineage>
        <taxon>unclassified sequences</taxon>
        <taxon>metagenomes</taxon>
        <taxon>ecological metagenomes</taxon>
    </lineage>
</organism>
<protein>
    <submittedName>
        <fullName evidence="1">Uncharacterized protein</fullName>
    </submittedName>
</protein>
<name>A0A382QUF6_9ZZZZ</name>
<dbReference type="AlphaFoldDB" id="A0A382QUF6"/>
<gene>
    <name evidence="1" type="ORF">METZ01_LOCUS340815</name>
</gene>
<evidence type="ECO:0000313" key="1">
    <source>
        <dbReference type="EMBL" id="SVC87961.1"/>
    </source>
</evidence>
<proteinExistence type="predicted"/>